<dbReference type="InterPro" id="IPR037185">
    <property type="entry name" value="EmrE-like"/>
</dbReference>
<keyword evidence="10" id="KW-0175">Coiled coil</keyword>
<dbReference type="Proteomes" id="UP000226031">
    <property type="component" value="Unassembled WGS sequence"/>
</dbReference>
<feature type="transmembrane region" description="Helical" evidence="12">
    <location>
        <begin position="175"/>
        <end position="196"/>
    </location>
</feature>
<evidence type="ECO:0000256" key="7">
    <source>
        <dbReference type="ARBA" id="ARBA00022989"/>
    </source>
</evidence>
<sequence length="434" mass="47526">MARQKQKAPLQRVPSSGVMNAPPDLPEHDMRQTNGVASDKALSEAAAKSSATGSHDSDASLLQLVMCVGGIYASFLSWGVLQEAITTTTYPVYSPTAQDPNPPTERWTFSVVLNTIQSFFAAITGFMYLYFSTPRGQKLPSVFPTRRIIFPLVLISISSSLASPFGYASLGHIDYLTFILAKSCKLLPVMFLHLAIFRKRYPLYKYGVILLVTIGVATFTLHHPTSSKKKNSNENGSSLYGLLLLSVNLLLDGLTNTTQDHIFSSPKLYTRFTGPQMMVAQNVLSTLLTITYLLVTPHLSTSILPLMPLPIDLSQTSELSSALEFLSRHPTATKDVIAFAACGAVGQLFIFHTLAHFSSLLLVTVTVTRKMLTMLLSVMWFGHRLSGGQWIGVGLVFGGIGAEGLVQKREKAKKLAEKEKEKLNHNSNKGEKEL</sequence>
<dbReference type="SUPFAM" id="SSF103481">
    <property type="entry name" value="Multidrug resistance efflux transporter EmrE"/>
    <property type="match status" value="1"/>
</dbReference>
<feature type="transmembrane region" description="Helical" evidence="12">
    <location>
        <begin position="387"/>
        <end position="406"/>
    </location>
</feature>
<accession>A0A2B7ZJ16</accession>
<proteinExistence type="inferred from homology"/>
<protein>
    <recommendedName>
        <fullName evidence="9">UDP-galactose transporter homolog 1</fullName>
    </recommendedName>
</protein>
<evidence type="ECO:0000256" key="10">
    <source>
        <dbReference type="SAM" id="Coils"/>
    </source>
</evidence>
<dbReference type="PANTHER" id="PTHR10778:SF10">
    <property type="entry name" value="SOLUTE CARRIER FAMILY 35 MEMBER B1"/>
    <property type="match status" value="1"/>
</dbReference>
<keyword evidence="4" id="KW-0762">Sugar transport</keyword>
<dbReference type="GO" id="GO:0005459">
    <property type="term" value="F:UDP-galactose transmembrane transporter activity"/>
    <property type="evidence" value="ECO:0007669"/>
    <property type="project" value="TreeGrafter"/>
</dbReference>
<feature type="compositionally biased region" description="Low complexity" evidence="11">
    <location>
        <begin position="37"/>
        <end position="51"/>
    </location>
</feature>
<reference evidence="13 14" key="1">
    <citation type="submission" date="2017-10" db="EMBL/GenBank/DDBJ databases">
        <title>Comparative genomics in systemic dimorphic fungi from Ajellomycetaceae.</title>
        <authorList>
            <person name="Munoz J.F."/>
            <person name="Mcewen J.G."/>
            <person name="Clay O.K."/>
            <person name="Cuomo C.A."/>
        </authorList>
    </citation>
    <scope>NUCLEOTIDE SEQUENCE [LARGE SCALE GENOMIC DNA]</scope>
    <source>
        <strain evidence="13 14">UAMH4076</strain>
    </source>
</reference>
<feature type="transmembrane region" description="Helical" evidence="12">
    <location>
        <begin position="279"/>
        <end position="299"/>
    </location>
</feature>
<comment type="similarity">
    <text evidence="2">Belongs to the nucleotide-sugar transporter family. SLC35B subfamily.</text>
</comment>
<dbReference type="InterPro" id="IPR013657">
    <property type="entry name" value="SCL35B1-4/HUT1"/>
</dbReference>
<organism evidence="13 14">
    <name type="scientific">[Emmonsia] crescens</name>
    <dbReference type="NCBI Taxonomy" id="73230"/>
    <lineage>
        <taxon>Eukaryota</taxon>
        <taxon>Fungi</taxon>
        <taxon>Dikarya</taxon>
        <taxon>Ascomycota</taxon>
        <taxon>Pezizomycotina</taxon>
        <taxon>Eurotiomycetes</taxon>
        <taxon>Eurotiomycetidae</taxon>
        <taxon>Onygenales</taxon>
        <taxon>Ajellomycetaceae</taxon>
        <taxon>Emergomyces</taxon>
    </lineage>
</organism>
<gene>
    <name evidence="13" type="ORF">GX50_04000</name>
</gene>
<keyword evidence="3" id="KW-0813">Transport</keyword>
<feature type="transmembrane region" description="Helical" evidence="12">
    <location>
        <begin position="336"/>
        <end position="354"/>
    </location>
</feature>
<feature type="transmembrane region" description="Helical" evidence="12">
    <location>
        <begin position="203"/>
        <end position="219"/>
    </location>
</feature>
<feature type="coiled-coil region" evidence="10">
    <location>
        <begin position="402"/>
        <end position="433"/>
    </location>
</feature>
<evidence type="ECO:0000256" key="9">
    <source>
        <dbReference type="ARBA" id="ARBA00041103"/>
    </source>
</evidence>
<evidence type="ECO:0000256" key="11">
    <source>
        <dbReference type="SAM" id="MobiDB-lite"/>
    </source>
</evidence>
<evidence type="ECO:0000256" key="12">
    <source>
        <dbReference type="SAM" id="Phobius"/>
    </source>
</evidence>
<evidence type="ECO:0000256" key="3">
    <source>
        <dbReference type="ARBA" id="ARBA00022448"/>
    </source>
</evidence>
<comment type="subcellular location">
    <subcellularLocation>
        <location evidence="1">Endoplasmic reticulum membrane</location>
        <topology evidence="1">Multi-pass membrane protein</topology>
    </subcellularLocation>
</comment>
<evidence type="ECO:0000256" key="4">
    <source>
        <dbReference type="ARBA" id="ARBA00022597"/>
    </source>
</evidence>
<keyword evidence="5 12" id="KW-0812">Transmembrane</keyword>
<evidence type="ECO:0000313" key="13">
    <source>
        <dbReference type="EMBL" id="PGH33158.1"/>
    </source>
</evidence>
<evidence type="ECO:0000256" key="2">
    <source>
        <dbReference type="ARBA" id="ARBA00010694"/>
    </source>
</evidence>
<feature type="transmembrane region" description="Helical" evidence="12">
    <location>
        <begin position="149"/>
        <end position="169"/>
    </location>
</feature>
<dbReference type="STRING" id="73230.A0A2B7ZJ16"/>
<keyword evidence="14" id="KW-1185">Reference proteome</keyword>
<keyword evidence="7 12" id="KW-1133">Transmembrane helix</keyword>
<keyword evidence="8 12" id="KW-0472">Membrane</keyword>
<keyword evidence="6" id="KW-0256">Endoplasmic reticulum</keyword>
<dbReference type="GO" id="GO:0005789">
    <property type="term" value="C:endoplasmic reticulum membrane"/>
    <property type="evidence" value="ECO:0007669"/>
    <property type="project" value="UniProtKB-SubCell"/>
</dbReference>
<feature type="region of interest" description="Disordered" evidence="11">
    <location>
        <begin position="1"/>
        <end position="55"/>
    </location>
</feature>
<comment type="caution">
    <text evidence="13">The sequence shown here is derived from an EMBL/GenBank/DDBJ whole genome shotgun (WGS) entry which is preliminary data.</text>
</comment>
<evidence type="ECO:0000256" key="8">
    <source>
        <dbReference type="ARBA" id="ARBA00023136"/>
    </source>
</evidence>
<feature type="transmembrane region" description="Helical" evidence="12">
    <location>
        <begin position="361"/>
        <end position="381"/>
    </location>
</feature>
<feature type="transmembrane region" description="Helical" evidence="12">
    <location>
        <begin position="107"/>
        <end position="129"/>
    </location>
</feature>
<evidence type="ECO:0000256" key="1">
    <source>
        <dbReference type="ARBA" id="ARBA00004477"/>
    </source>
</evidence>
<name>A0A2B7ZJ16_9EURO</name>
<dbReference type="EMBL" id="PDND01000070">
    <property type="protein sequence ID" value="PGH33158.1"/>
    <property type="molecule type" value="Genomic_DNA"/>
</dbReference>
<evidence type="ECO:0000313" key="14">
    <source>
        <dbReference type="Proteomes" id="UP000226031"/>
    </source>
</evidence>
<evidence type="ECO:0000256" key="6">
    <source>
        <dbReference type="ARBA" id="ARBA00022824"/>
    </source>
</evidence>
<dbReference type="Pfam" id="PF08449">
    <property type="entry name" value="UAA"/>
    <property type="match status" value="1"/>
</dbReference>
<dbReference type="GO" id="GO:0000139">
    <property type="term" value="C:Golgi membrane"/>
    <property type="evidence" value="ECO:0007669"/>
    <property type="project" value="TreeGrafter"/>
</dbReference>
<feature type="transmembrane region" description="Helical" evidence="12">
    <location>
        <begin position="239"/>
        <end position="258"/>
    </location>
</feature>
<dbReference type="GO" id="GO:0005460">
    <property type="term" value="F:UDP-glucose transmembrane transporter activity"/>
    <property type="evidence" value="ECO:0007669"/>
    <property type="project" value="TreeGrafter"/>
</dbReference>
<dbReference type="PANTHER" id="PTHR10778">
    <property type="entry name" value="SOLUTE CARRIER FAMILY 35 MEMBER B"/>
    <property type="match status" value="1"/>
</dbReference>
<feature type="transmembrane region" description="Helical" evidence="12">
    <location>
        <begin position="61"/>
        <end position="81"/>
    </location>
</feature>
<evidence type="ECO:0000256" key="5">
    <source>
        <dbReference type="ARBA" id="ARBA00022692"/>
    </source>
</evidence>
<dbReference type="AlphaFoldDB" id="A0A2B7ZJ16"/>
<dbReference type="VEuPathDB" id="FungiDB:EMCG_00951"/>